<dbReference type="AlphaFoldDB" id="A0A443RT97"/>
<evidence type="ECO:0000313" key="3">
    <source>
        <dbReference type="Proteomes" id="UP000288716"/>
    </source>
</evidence>
<dbReference type="Gene3D" id="3.40.50.12760">
    <property type="match status" value="1"/>
</dbReference>
<dbReference type="Proteomes" id="UP000288716">
    <property type="component" value="Unassembled WGS sequence"/>
</dbReference>
<dbReference type="GO" id="GO:0005634">
    <property type="term" value="C:nucleus"/>
    <property type="evidence" value="ECO:0007669"/>
    <property type="project" value="UniProtKB-SubCell"/>
</dbReference>
<dbReference type="PANTHER" id="PTHR16121">
    <property type="entry name" value="CAP-SPECIFIC MRNA (NUCLEOSIDE-2'-O-)-METHYLTRANSFERASE 1-RELATED"/>
    <property type="match status" value="1"/>
</dbReference>
<comment type="catalytic activity">
    <reaction evidence="1">
        <text>a 5'-end (N(7)-methyl 5'-triphosphoguanosine)-ribonucleoside in mRNA + S-adenosyl-L-methionine = a 5'-end (N(7)-methyl 5'-triphosphoguanosine)-(2'-O-methyl-ribonucleoside) in mRNA + S-adenosyl-L-homocysteine + H(+)</text>
        <dbReference type="Rhea" id="RHEA:67020"/>
        <dbReference type="Rhea" id="RHEA-COMP:17167"/>
        <dbReference type="Rhea" id="RHEA-COMP:17168"/>
        <dbReference type="ChEBI" id="CHEBI:15378"/>
        <dbReference type="ChEBI" id="CHEBI:57856"/>
        <dbReference type="ChEBI" id="CHEBI:59789"/>
        <dbReference type="ChEBI" id="CHEBI:156461"/>
        <dbReference type="ChEBI" id="CHEBI:167609"/>
        <dbReference type="EC" id="2.1.1.57"/>
    </reaction>
</comment>
<keyword evidence="1" id="KW-0949">S-adenosyl-L-methionine</keyword>
<comment type="function">
    <text evidence="1">S-adenosyl-L-methionine-dependent methyltransferase that mediates RNA cap1 2'-O-ribose methylation to the 5'-cap structure of RNAs. Methylates the ribose of the first nucleotide of a m(7)GpppG-capped mRNA to produce m(7)GpppNmp (cap1).</text>
</comment>
<dbReference type="GO" id="GO:0005737">
    <property type="term" value="C:cytoplasm"/>
    <property type="evidence" value="ECO:0007669"/>
    <property type="project" value="TreeGrafter"/>
</dbReference>
<keyword evidence="1" id="KW-0506">mRNA capping</keyword>
<reference evidence="2 3" key="1">
    <citation type="journal article" date="2018" name="Gigascience">
        <title>Genomes of trombidid mites reveal novel predicted allergens and laterally-transferred genes associated with secondary metabolism.</title>
        <authorList>
            <person name="Dong X."/>
            <person name="Chaisiri K."/>
            <person name="Xia D."/>
            <person name="Armstrong S.D."/>
            <person name="Fang Y."/>
            <person name="Donnelly M.J."/>
            <person name="Kadowaki T."/>
            <person name="McGarry J.W."/>
            <person name="Darby A.C."/>
            <person name="Makepeace B.L."/>
        </authorList>
    </citation>
    <scope>NUCLEOTIDE SEQUENCE [LARGE SCALE GENOMIC DNA]</scope>
    <source>
        <strain evidence="2">UoL-UT</strain>
    </source>
</reference>
<dbReference type="OrthoDB" id="10251234at2759"/>
<dbReference type="STRING" id="299467.A0A443RT97"/>
<dbReference type="Gene3D" id="3.30.470.30">
    <property type="entry name" value="DNA ligase/mRNA capping enzyme"/>
    <property type="match status" value="1"/>
</dbReference>
<dbReference type="EMBL" id="NCKV01038384">
    <property type="protein sequence ID" value="RWS18523.1"/>
    <property type="molecule type" value="Genomic_DNA"/>
</dbReference>
<dbReference type="EC" id="2.1.1.57" evidence="1"/>
<sequence>KAFAENPSLKEARQGELKKECLAYWQVPNKSRVIPQRPDCSTKFGELVSRKPAVSDKRFFATKPQELTQQKLRECIEFPYGFKLVVLSASADGKSTPNCYRGFFLGLGGYNIHYWSGVVGEKWRKIEMKVQLPPETLVFGEKVQEVRGEGKAQRHTEAFHIIDALFLGGIDVRLKKFDDRISMTNKLVKAVTKTSITDRTTVRVKKVYDLVEIHELFDDFEMKEMKSGIIRERLCHRVEDI</sequence>
<keyword evidence="3" id="KW-1185">Reference proteome</keyword>
<dbReference type="GO" id="GO:0006370">
    <property type="term" value="P:7-methylguanosine mRNA capping"/>
    <property type="evidence" value="ECO:0007669"/>
    <property type="project" value="UniProtKB-UniRule"/>
</dbReference>
<name>A0A443RT97_9ACAR</name>
<comment type="caution">
    <text evidence="2">The sequence shown here is derived from an EMBL/GenBank/DDBJ whole genome shotgun (WGS) entry which is preliminary data.</text>
</comment>
<evidence type="ECO:0000256" key="1">
    <source>
        <dbReference type="RuleBase" id="RU368012"/>
    </source>
</evidence>
<dbReference type="GO" id="GO:0003676">
    <property type="term" value="F:nucleic acid binding"/>
    <property type="evidence" value="ECO:0007669"/>
    <property type="project" value="UniProtKB-UniRule"/>
</dbReference>
<feature type="non-terminal residue" evidence="2">
    <location>
        <position position="1"/>
    </location>
</feature>
<proteinExistence type="predicted"/>
<comment type="subcellular location">
    <subcellularLocation>
        <location evidence="1">Nucleus</location>
    </subcellularLocation>
</comment>
<dbReference type="InterPro" id="IPR050851">
    <property type="entry name" value="mRNA_Cap_2O-Ribose_MeTrfase"/>
</dbReference>
<keyword evidence="1" id="KW-0507">mRNA processing</keyword>
<gene>
    <name evidence="2" type="ORF">B4U80_08363</name>
</gene>
<keyword evidence="1" id="KW-0539">Nucleus</keyword>
<accession>A0A443RT97</accession>
<dbReference type="PANTHER" id="PTHR16121:SF0">
    <property type="entry name" value="CAP-SPECIFIC MRNA (NUCLEOSIDE-2'-O-)-METHYLTRANSFERASE 1"/>
    <property type="match status" value="1"/>
</dbReference>
<keyword evidence="1 2" id="KW-0808">Transferase</keyword>
<dbReference type="VEuPathDB" id="VectorBase:LDEU013517"/>
<protein>
    <recommendedName>
        <fullName evidence="1">Cap-specific mRNA (nucleoside-2'-O-)-methyltransferase 1</fullName>
        <ecNumber evidence="1">2.1.1.57</ecNumber>
    </recommendedName>
    <alternativeName>
        <fullName evidence="1">Cap1 2'O-ribose methyltransferase 1</fullName>
    </alternativeName>
</protein>
<evidence type="ECO:0000313" key="2">
    <source>
        <dbReference type="EMBL" id="RWS18523.1"/>
    </source>
</evidence>
<dbReference type="GO" id="GO:0032259">
    <property type="term" value="P:methylation"/>
    <property type="evidence" value="ECO:0007669"/>
    <property type="project" value="UniProtKB-KW"/>
</dbReference>
<dbReference type="GO" id="GO:0004483">
    <property type="term" value="F:methyltransferase cap1 activity"/>
    <property type="evidence" value="ECO:0007669"/>
    <property type="project" value="UniProtKB-UniRule"/>
</dbReference>
<dbReference type="GO" id="GO:0016556">
    <property type="term" value="P:mRNA modification"/>
    <property type="evidence" value="ECO:0007669"/>
    <property type="project" value="UniProtKB-UniRule"/>
</dbReference>
<organism evidence="2 3">
    <name type="scientific">Leptotrombidium deliense</name>
    <dbReference type="NCBI Taxonomy" id="299467"/>
    <lineage>
        <taxon>Eukaryota</taxon>
        <taxon>Metazoa</taxon>
        <taxon>Ecdysozoa</taxon>
        <taxon>Arthropoda</taxon>
        <taxon>Chelicerata</taxon>
        <taxon>Arachnida</taxon>
        <taxon>Acari</taxon>
        <taxon>Acariformes</taxon>
        <taxon>Trombidiformes</taxon>
        <taxon>Prostigmata</taxon>
        <taxon>Anystina</taxon>
        <taxon>Parasitengona</taxon>
        <taxon>Trombiculoidea</taxon>
        <taxon>Trombiculidae</taxon>
        <taxon>Leptotrombidium</taxon>
    </lineage>
</organism>
<feature type="non-terminal residue" evidence="2">
    <location>
        <position position="241"/>
    </location>
</feature>
<keyword evidence="1 2" id="KW-0489">Methyltransferase</keyword>